<gene>
    <name evidence="1" type="ORF">ISF6_2614</name>
</gene>
<dbReference type="OrthoDB" id="9180784at2"/>
<evidence type="ECO:0000313" key="1">
    <source>
        <dbReference type="EMBL" id="GAP36774.1"/>
    </source>
</evidence>
<comment type="caution">
    <text evidence="1">The sequence shown here is derived from an EMBL/GenBank/DDBJ whole genome shotgun (WGS) entry which is preliminary data.</text>
</comment>
<dbReference type="Proteomes" id="UP000037660">
    <property type="component" value="Unassembled WGS sequence"/>
</dbReference>
<sequence length="124" mass="14331">MPYELTWEPEGVMRRYHGDVTVHERRRSLEAICGDRRFDDLRYAITDYLAVGHYEASEDATMEIAALHVAPLVTNPRLVIAAVAVRDDVVAHIRQLMALGWLRAPYRLFDRLDEARAWVSDPLR</sequence>
<evidence type="ECO:0008006" key="3">
    <source>
        <dbReference type="Google" id="ProtNLM"/>
    </source>
</evidence>
<protein>
    <recommendedName>
        <fullName evidence="3">STAS/SEC14 domain-containing protein</fullName>
    </recommendedName>
</protein>
<keyword evidence="2" id="KW-1185">Reference proteome</keyword>
<evidence type="ECO:0000313" key="2">
    <source>
        <dbReference type="Proteomes" id="UP000037660"/>
    </source>
</evidence>
<proteinExistence type="predicted"/>
<dbReference type="EMBL" id="BBYR01000039">
    <property type="protein sequence ID" value="GAP36774.1"/>
    <property type="molecule type" value="Genomic_DNA"/>
</dbReference>
<dbReference type="AlphaFoldDB" id="A0A0K8P2L3"/>
<dbReference type="RefSeq" id="WP_054020755.1">
    <property type="nucleotide sequence ID" value="NZ_BBYR01000039.1"/>
</dbReference>
<organism evidence="1 2">
    <name type="scientific">Piscinibacter sakaiensis</name>
    <name type="common">Ideonella sakaiensis</name>
    <dbReference type="NCBI Taxonomy" id="1547922"/>
    <lineage>
        <taxon>Bacteria</taxon>
        <taxon>Pseudomonadati</taxon>
        <taxon>Pseudomonadota</taxon>
        <taxon>Betaproteobacteria</taxon>
        <taxon>Burkholderiales</taxon>
        <taxon>Sphaerotilaceae</taxon>
        <taxon>Piscinibacter</taxon>
    </lineage>
</organism>
<reference evidence="1 2" key="2">
    <citation type="journal article" date="2016" name="Science">
        <title>A bacterium that degrades and assimilates poly(ethylene terephthalate).</title>
        <authorList>
            <person name="Yoshida S."/>
            <person name="Hiraga K."/>
            <person name="Takehana T."/>
            <person name="Taniguchi I."/>
            <person name="Yamaji H."/>
            <person name="Maeda Y."/>
            <person name="Toyohara K."/>
            <person name="Miyamoto K."/>
            <person name="Kimura Y."/>
            <person name="Oda K."/>
        </authorList>
    </citation>
    <scope>NUCLEOTIDE SEQUENCE [LARGE SCALE GENOMIC DNA]</scope>
    <source>
        <strain evidence="2">NBRC 110686 / TISTR 2288 / 201-F6</strain>
    </source>
</reference>
<name>A0A0K8P2L3_PISS1</name>
<reference evidence="2" key="1">
    <citation type="submission" date="2015-07" db="EMBL/GenBank/DDBJ databases">
        <title>Discovery of a poly(ethylene terephthalate assimilation.</title>
        <authorList>
            <person name="Yoshida S."/>
            <person name="Hiraga K."/>
            <person name="Takehana T."/>
            <person name="Taniguchi I."/>
            <person name="Yamaji H."/>
            <person name="Maeda Y."/>
            <person name="Toyohara K."/>
            <person name="Miyamoto K."/>
            <person name="Kimura Y."/>
            <person name="Oda K."/>
        </authorList>
    </citation>
    <scope>NUCLEOTIDE SEQUENCE [LARGE SCALE GENOMIC DNA]</scope>
    <source>
        <strain evidence="2">NBRC 110686 / TISTR 2288 / 201-F6</strain>
    </source>
</reference>
<accession>A0A0K8P2L3</accession>